<reference evidence="2" key="1">
    <citation type="journal article" date="2019" name="Int. J. Syst. Evol. Microbiol.">
        <title>The Global Catalogue of Microorganisms (GCM) 10K type strain sequencing project: providing services to taxonomists for standard genome sequencing and annotation.</title>
        <authorList>
            <consortium name="The Broad Institute Genomics Platform"/>
            <consortium name="The Broad Institute Genome Sequencing Center for Infectious Disease"/>
            <person name="Wu L."/>
            <person name="Ma J."/>
        </authorList>
    </citation>
    <scope>NUCLEOTIDE SEQUENCE [LARGE SCALE GENOMIC DNA]</scope>
    <source>
        <strain evidence="2">JCM 18959</strain>
    </source>
</reference>
<dbReference type="RefSeq" id="WP_194415247.1">
    <property type="nucleotide sequence ID" value="NZ_BAABKZ010000005.1"/>
</dbReference>
<name>A0ABP9MTS9_9MICO</name>
<dbReference type="EMBL" id="BAABKZ010000005">
    <property type="protein sequence ID" value="GAA5099623.1"/>
    <property type="molecule type" value="Genomic_DNA"/>
</dbReference>
<comment type="caution">
    <text evidence="1">The sequence shown here is derived from an EMBL/GenBank/DDBJ whole genome shotgun (WGS) entry which is preliminary data.</text>
</comment>
<organism evidence="1 2">
    <name type="scientific">Microbacterium yannicii</name>
    <dbReference type="NCBI Taxonomy" id="671622"/>
    <lineage>
        <taxon>Bacteria</taxon>
        <taxon>Bacillati</taxon>
        <taxon>Actinomycetota</taxon>
        <taxon>Actinomycetes</taxon>
        <taxon>Micrococcales</taxon>
        <taxon>Microbacteriaceae</taxon>
        <taxon>Microbacterium</taxon>
    </lineage>
</organism>
<sequence length="87" mass="9720">MSMLIEAGSSREPRLTTGARVRLVPAAPSLWRVVDSRGIVIGHLQEAAHPAGVRFRARRLHATAHTFRELGEFWTADEAVECLRFAR</sequence>
<proteinExistence type="predicted"/>
<protein>
    <recommendedName>
        <fullName evidence="3">DNA mismatch repair protein</fullName>
    </recommendedName>
</protein>
<keyword evidence="2" id="KW-1185">Reference proteome</keyword>
<dbReference type="Proteomes" id="UP001501407">
    <property type="component" value="Unassembled WGS sequence"/>
</dbReference>
<gene>
    <name evidence="1" type="ORF">GCM10025760_35990</name>
</gene>
<evidence type="ECO:0008006" key="3">
    <source>
        <dbReference type="Google" id="ProtNLM"/>
    </source>
</evidence>
<evidence type="ECO:0000313" key="2">
    <source>
        <dbReference type="Proteomes" id="UP001501407"/>
    </source>
</evidence>
<accession>A0ABP9MTS9</accession>
<evidence type="ECO:0000313" key="1">
    <source>
        <dbReference type="EMBL" id="GAA5099623.1"/>
    </source>
</evidence>